<evidence type="ECO:0000256" key="2">
    <source>
        <dbReference type="SAM" id="MobiDB-lite"/>
    </source>
</evidence>
<evidence type="ECO:0000313" key="5">
    <source>
        <dbReference type="Proteomes" id="UP001356095"/>
    </source>
</evidence>
<feature type="region of interest" description="Disordered" evidence="2">
    <location>
        <begin position="237"/>
        <end position="289"/>
    </location>
</feature>
<feature type="coiled-coil region" evidence="1">
    <location>
        <begin position="44"/>
        <end position="71"/>
    </location>
</feature>
<dbReference type="Proteomes" id="UP001356095">
    <property type="component" value="Unassembled WGS sequence"/>
</dbReference>
<keyword evidence="5" id="KW-1185">Reference proteome</keyword>
<feature type="compositionally biased region" description="Low complexity" evidence="2">
    <location>
        <begin position="275"/>
        <end position="289"/>
    </location>
</feature>
<feature type="transmembrane region" description="Helical" evidence="3">
    <location>
        <begin position="6"/>
        <end position="26"/>
    </location>
</feature>
<accession>A0ABU7KBA9</accession>
<dbReference type="RefSeq" id="WP_330093286.1">
    <property type="nucleotide sequence ID" value="NZ_JAUZMY010000020.1"/>
</dbReference>
<name>A0ABU7KBA9_9ACTN</name>
<proteinExistence type="predicted"/>
<reference evidence="4 5" key="1">
    <citation type="submission" date="2023-08" db="EMBL/GenBank/DDBJ databases">
        <authorList>
            <person name="Girao M."/>
            <person name="Carvalho M.F."/>
        </authorList>
    </citation>
    <scope>NUCLEOTIDE SEQUENCE [LARGE SCALE GENOMIC DNA]</scope>
    <source>
        <strain evidence="4 5">CT-R113</strain>
    </source>
</reference>
<keyword evidence="3" id="KW-0472">Membrane</keyword>
<evidence type="ECO:0000256" key="3">
    <source>
        <dbReference type="SAM" id="Phobius"/>
    </source>
</evidence>
<comment type="caution">
    <text evidence="4">The sequence shown here is derived from an EMBL/GenBank/DDBJ whole genome shotgun (WGS) entry which is preliminary data.</text>
</comment>
<evidence type="ECO:0000313" key="4">
    <source>
        <dbReference type="EMBL" id="MEE2039514.1"/>
    </source>
</evidence>
<sequence>MGLNLIALSIIGTGLTILFGGLFFMFRQFIREAKIDRHSYLMTAKDSQRKNMEIDNEREDLEQRPKELQQKREQQYKLAVTHGSEIRREAHKLRRGLQAIRVNHLSPARAEGLITDHYELSEKGKSANPAPNLTSENIQSVVDEYANQPQGNREPSDSLRHFVASGLVTERYELTEHAKEQPFDVLYHLRHAIDEFNELSAHSSEVLEKAFYESPSEIAAAGLKRGFDDAKFISPAPRPDLGGALGSPVGIQQAVQSSATSGEVPTSRSPSLPVGNANGTANSSNTTSR</sequence>
<evidence type="ECO:0008006" key="6">
    <source>
        <dbReference type="Google" id="ProtNLM"/>
    </source>
</evidence>
<gene>
    <name evidence="4" type="ORF">Q8791_20030</name>
</gene>
<protein>
    <recommendedName>
        <fullName evidence="6">Secreted protein</fullName>
    </recommendedName>
</protein>
<keyword evidence="3" id="KW-1133">Transmembrane helix</keyword>
<organism evidence="4 5">
    <name type="scientific">Nocardiopsis codii</name>
    <dbReference type="NCBI Taxonomy" id="3065942"/>
    <lineage>
        <taxon>Bacteria</taxon>
        <taxon>Bacillati</taxon>
        <taxon>Actinomycetota</taxon>
        <taxon>Actinomycetes</taxon>
        <taxon>Streptosporangiales</taxon>
        <taxon>Nocardiopsidaceae</taxon>
        <taxon>Nocardiopsis</taxon>
    </lineage>
</organism>
<keyword evidence="3" id="KW-0812">Transmembrane</keyword>
<dbReference type="EMBL" id="JAUZMY010000020">
    <property type="protein sequence ID" value="MEE2039514.1"/>
    <property type="molecule type" value="Genomic_DNA"/>
</dbReference>
<keyword evidence="1" id="KW-0175">Coiled coil</keyword>
<feature type="compositionally biased region" description="Polar residues" evidence="2">
    <location>
        <begin position="253"/>
        <end position="270"/>
    </location>
</feature>
<evidence type="ECO:0000256" key="1">
    <source>
        <dbReference type="SAM" id="Coils"/>
    </source>
</evidence>